<dbReference type="EMBL" id="JADXDR010000062">
    <property type="protein sequence ID" value="KAI7841608.1"/>
    <property type="molecule type" value="Genomic_DNA"/>
</dbReference>
<accession>A0AAD5H5G5</accession>
<evidence type="ECO:0000313" key="5">
    <source>
        <dbReference type="Proteomes" id="UP001205105"/>
    </source>
</evidence>
<dbReference type="Proteomes" id="UP001205105">
    <property type="component" value="Unassembled WGS sequence"/>
</dbReference>
<proteinExistence type="predicted"/>
<keyword evidence="1" id="KW-1015">Disulfide bond</keyword>
<dbReference type="SMART" id="SM01093">
    <property type="entry name" value="CP12"/>
    <property type="match status" value="1"/>
</dbReference>
<organism evidence="4 5">
    <name type="scientific">Chlorella ohadii</name>
    <dbReference type="NCBI Taxonomy" id="2649997"/>
    <lineage>
        <taxon>Eukaryota</taxon>
        <taxon>Viridiplantae</taxon>
        <taxon>Chlorophyta</taxon>
        <taxon>core chlorophytes</taxon>
        <taxon>Trebouxiophyceae</taxon>
        <taxon>Chlorellales</taxon>
        <taxon>Chlorellaceae</taxon>
        <taxon>Chlorella clade</taxon>
        <taxon>Chlorella</taxon>
    </lineage>
</organism>
<protein>
    <recommendedName>
        <fullName evidence="3">CP12 domain-containing protein</fullName>
    </recommendedName>
</protein>
<evidence type="ECO:0000259" key="3">
    <source>
        <dbReference type="SMART" id="SM01093"/>
    </source>
</evidence>
<dbReference type="AlphaFoldDB" id="A0AAD5H5G5"/>
<evidence type="ECO:0000313" key="4">
    <source>
        <dbReference type="EMBL" id="KAI7841608.1"/>
    </source>
</evidence>
<sequence>MQSITVRAPVAARPATALRSQARTARRVVAFSAPKQEAIEAAIKEAEETCAGGPSGECAAAWDTVEELSAAASHAKDAQASSDPLEAKRVADCETDPSQPECRVYDD</sequence>
<feature type="disulfide bond" evidence="1">
    <location>
        <begin position="50"/>
        <end position="58"/>
    </location>
</feature>
<feature type="domain" description="CP12" evidence="3">
    <location>
        <begin position="36"/>
        <end position="107"/>
    </location>
</feature>
<dbReference type="GO" id="GO:0080153">
    <property type="term" value="P:negative regulation of reductive pentose-phosphate cycle"/>
    <property type="evidence" value="ECO:0007669"/>
    <property type="project" value="TreeGrafter"/>
</dbReference>
<feature type="disulfide bond" evidence="1">
    <location>
        <begin position="93"/>
        <end position="102"/>
    </location>
</feature>
<gene>
    <name evidence="4" type="ORF">COHA_004778</name>
</gene>
<feature type="region of interest" description="Disordered" evidence="2">
    <location>
        <begin position="72"/>
        <end position="107"/>
    </location>
</feature>
<dbReference type="PANTHER" id="PTHR33921:SF15">
    <property type="entry name" value="CALVIN CYCLE PROTEIN CP12-2, CHLOROPLASTIC"/>
    <property type="match status" value="1"/>
</dbReference>
<evidence type="ECO:0000256" key="1">
    <source>
        <dbReference type="PIRSR" id="PIRSR639314-50"/>
    </source>
</evidence>
<dbReference type="Pfam" id="PF02672">
    <property type="entry name" value="CP12"/>
    <property type="match status" value="1"/>
</dbReference>
<keyword evidence="5" id="KW-1185">Reference proteome</keyword>
<comment type="caution">
    <text evidence="4">The sequence shown here is derived from an EMBL/GenBank/DDBJ whole genome shotgun (WGS) entry which is preliminary data.</text>
</comment>
<dbReference type="InterPro" id="IPR039314">
    <property type="entry name" value="CP12-like"/>
</dbReference>
<reference evidence="4" key="1">
    <citation type="submission" date="2020-11" db="EMBL/GenBank/DDBJ databases">
        <title>Chlorella ohadii genome sequencing and assembly.</title>
        <authorList>
            <person name="Murik O."/>
            <person name="Treves H."/>
            <person name="Kedem I."/>
            <person name="Shotland Y."/>
            <person name="Kaplan A."/>
        </authorList>
    </citation>
    <scope>NUCLEOTIDE SEQUENCE</scope>
    <source>
        <strain evidence="4">1</strain>
    </source>
</reference>
<name>A0AAD5H5G5_9CHLO</name>
<dbReference type="GO" id="GO:0009507">
    <property type="term" value="C:chloroplast"/>
    <property type="evidence" value="ECO:0007669"/>
    <property type="project" value="TreeGrafter"/>
</dbReference>
<evidence type="ECO:0000256" key="2">
    <source>
        <dbReference type="SAM" id="MobiDB-lite"/>
    </source>
</evidence>
<dbReference type="InterPro" id="IPR003823">
    <property type="entry name" value="CP12_dom"/>
</dbReference>
<feature type="compositionally biased region" description="Low complexity" evidence="2">
    <location>
        <begin position="72"/>
        <end position="82"/>
    </location>
</feature>
<dbReference type="PANTHER" id="PTHR33921">
    <property type="entry name" value="CALVIN CYCLE PROTEIN CP12-2, CHLOROPLASTIC"/>
    <property type="match status" value="1"/>
</dbReference>